<evidence type="ECO:0000313" key="3">
    <source>
        <dbReference type="Proteomes" id="UP000054266"/>
    </source>
</evidence>
<organism evidence="2 3">
    <name type="scientific">Phialophora macrospora</name>
    <dbReference type="NCBI Taxonomy" id="1851006"/>
    <lineage>
        <taxon>Eukaryota</taxon>
        <taxon>Fungi</taxon>
        <taxon>Dikarya</taxon>
        <taxon>Ascomycota</taxon>
        <taxon>Pezizomycotina</taxon>
        <taxon>Eurotiomycetes</taxon>
        <taxon>Chaetothyriomycetidae</taxon>
        <taxon>Chaetothyriales</taxon>
        <taxon>Herpotrichiellaceae</taxon>
        <taxon>Phialophora</taxon>
    </lineage>
</organism>
<dbReference type="Proteomes" id="UP000054266">
    <property type="component" value="Unassembled WGS sequence"/>
</dbReference>
<evidence type="ECO:0000313" key="2">
    <source>
        <dbReference type="EMBL" id="KIW62706.1"/>
    </source>
</evidence>
<dbReference type="HOGENOM" id="CLU_495200_0_0_1"/>
<feature type="region of interest" description="Disordered" evidence="1">
    <location>
        <begin position="46"/>
        <end position="152"/>
    </location>
</feature>
<name>A0A0D2CCB0_9EURO</name>
<reference evidence="2 3" key="1">
    <citation type="submission" date="2015-01" db="EMBL/GenBank/DDBJ databases">
        <title>The Genome Sequence of Capronia semiimmersa CBS27337.</title>
        <authorList>
            <consortium name="The Broad Institute Genomics Platform"/>
            <person name="Cuomo C."/>
            <person name="de Hoog S."/>
            <person name="Gorbushina A."/>
            <person name="Stielow B."/>
            <person name="Teixiera M."/>
            <person name="Abouelleil A."/>
            <person name="Chapman S.B."/>
            <person name="Priest M."/>
            <person name="Young S.K."/>
            <person name="Wortman J."/>
            <person name="Nusbaum C."/>
            <person name="Birren B."/>
        </authorList>
    </citation>
    <scope>NUCLEOTIDE SEQUENCE [LARGE SCALE GENOMIC DNA]</scope>
    <source>
        <strain evidence="2 3">CBS 27337</strain>
    </source>
</reference>
<sequence length="591" mass="63097">MLVSWHLCGIESLLSATFSHAHSTSPSSSSISSVPSMFTSIQAAMAKAGENEVKASSSTKVCSEKRKSSGGDTSSDGPQSGQKPAKDNTSPPSSKKPKSGRASTRSGGPRACPNRATDTSFVPRGQREPASSNENAYSNGPQSHQEQAAMASSATLEWMRTGSVTREWITSSAAPGWMQEWATARRRPPGALDSDLPMDFSDPRLREYFQNSWQAPTASPASTTSSMALGWSDPPTPRSPCIFVEPDPQRSPPVHFSQPLPLEQVLLPLPTPHSGPAPCWQAVSNSTHSPGQLPPCQPVSQKPAMATRCRPEYGQQGVLVPRRPGDELLIPISEQSGYLPSHSLPERPSYRTALSIPERPRFPSILPTSEPFGHAPSQLISGPDGFALGLPPPPCSMCPPPFDSLTSPNLPPPTAEAVEVDEGFFEDPPILPAIKPLLNAAKPNHMLASSPALAGAVSSCPSPSRAWTPNNTRLNPVSDRDLNPHESMTSSESLNQILTTTLPSLVPVKSRAWVHGSPLSLPPPVEVPYGSTPMTSNEQGPVLPLLRPPFHHAHSPIRTREIPTSRGSRRAAARGLGGYILHVGELETILE</sequence>
<proteinExistence type="predicted"/>
<feature type="compositionally biased region" description="Polar residues" evidence="1">
    <location>
        <begin position="70"/>
        <end position="82"/>
    </location>
</feature>
<protein>
    <submittedName>
        <fullName evidence="2">Uncharacterized protein</fullName>
    </submittedName>
</protein>
<feature type="compositionally biased region" description="Polar residues" evidence="1">
    <location>
        <begin position="129"/>
        <end position="152"/>
    </location>
</feature>
<accession>A0A0D2CCB0</accession>
<dbReference type="EMBL" id="KN846963">
    <property type="protein sequence ID" value="KIW62706.1"/>
    <property type="molecule type" value="Genomic_DNA"/>
</dbReference>
<keyword evidence="3" id="KW-1185">Reference proteome</keyword>
<dbReference type="AlphaFoldDB" id="A0A0D2CCB0"/>
<evidence type="ECO:0000256" key="1">
    <source>
        <dbReference type="SAM" id="MobiDB-lite"/>
    </source>
</evidence>
<gene>
    <name evidence="2" type="ORF">PV04_10851</name>
</gene>